<gene>
    <name evidence="1" type="ORF">IDH45_23660</name>
</gene>
<comment type="caution">
    <text evidence="1">The sequence shown here is derived from an EMBL/GenBank/DDBJ whole genome shotgun (WGS) entry which is preliminary data.</text>
</comment>
<dbReference type="AlphaFoldDB" id="A0A927CEY6"/>
<name>A0A927CEY6_9BACL</name>
<evidence type="ECO:0000313" key="1">
    <source>
        <dbReference type="EMBL" id="MBD2864981.1"/>
    </source>
</evidence>
<dbReference type="EMBL" id="JACXJA010000036">
    <property type="protein sequence ID" value="MBD2864981.1"/>
    <property type="molecule type" value="Genomic_DNA"/>
</dbReference>
<proteinExistence type="predicted"/>
<dbReference type="RefSeq" id="WP_190930606.1">
    <property type="nucleotide sequence ID" value="NZ_JACXJA010000036.1"/>
</dbReference>
<dbReference type="Proteomes" id="UP000639396">
    <property type="component" value="Unassembled WGS sequence"/>
</dbReference>
<protein>
    <submittedName>
        <fullName evidence="1">Uncharacterized protein</fullName>
    </submittedName>
</protein>
<keyword evidence="2" id="KW-1185">Reference proteome</keyword>
<organism evidence="1 2">
    <name type="scientific">Paenibacillus oceani</name>
    <dbReference type="NCBI Taxonomy" id="2772510"/>
    <lineage>
        <taxon>Bacteria</taxon>
        <taxon>Bacillati</taxon>
        <taxon>Bacillota</taxon>
        <taxon>Bacilli</taxon>
        <taxon>Bacillales</taxon>
        <taxon>Paenibacillaceae</taxon>
        <taxon>Paenibacillus</taxon>
    </lineage>
</organism>
<reference evidence="1" key="1">
    <citation type="submission" date="2020-09" db="EMBL/GenBank/DDBJ databases">
        <title>A novel bacterium of genus Paenibacillus, isolated from South China Sea.</title>
        <authorList>
            <person name="Huang H."/>
            <person name="Mo K."/>
            <person name="Hu Y."/>
        </authorList>
    </citation>
    <scope>NUCLEOTIDE SEQUENCE</scope>
    <source>
        <strain evidence="1">IB182363</strain>
    </source>
</reference>
<accession>A0A927CEY6</accession>
<evidence type="ECO:0000313" key="2">
    <source>
        <dbReference type="Proteomes" id="UP000639396"/>
    </source>
</evidence>
<sequence>MKYAAAVPYSKHTQMANGVLGGKLDSVILGSKDLNTALREAAEQVSQKITKLSQ</sequence>